<sequence>MEHELPLTLSRCPEMEGAEIDLDRGIVVIPKSHEGWLNDKQLINYRQHRVQFLSWLWNVGKDPESATGYSEYTVYGSAYRTARFDKWRWEHCGGYSMPPSEEEAQAFVEWLAYEYDQSETAKGKLQEGAMRYNKWLQHEKGYDEWEYDYKFDSSGGNHQPQDFLSREERQKIRQAVLTIGEVPSPGNVQGEEREGWLTHLGHLLNKPRDAIDDSDWEVVEGWKEPSLVSVSLDAGLRPAEVRKASTQWVDLQNGVLRIPKEDSSKNVGNWTVSLKDETTAYIERWLDERERYERYEDTDALWLTARGNRYGSKSLRRLLHRLCDEAGIETANRKMSWYTIRHSVGTYMAKERGLAAAKAQLRHRNPMTTMKYDQVPVEDRRDALDRMG</sequence>
<gene>
    <name evidence="3" type="ORF">GRX03_07005</name>
</gene>
<dbReference type="Pfam" id="PF00589">
    <property type="entry name" value="Phage_integrase"/>
    <property type="match status" value="1"/>
</dbReference>
<evidence type="ECO:0000259" key="2">
    <source>
        <dbReference type="PROSITE" id="PS51898"/>
    </source>
</evidence>
<name>A0A6B0T704_9EURY</name>
<keyword evidence="4" id="KW-1185">Reference proteome</keyword>
<dbReference type="InterPro" id="IPR013762">
    <property type="entry name" value="Integrase-like_cat_sf"/>
</dbReference>
<evidence type="ECO:0000313" key="3">
    <source>
        <dbReference type="EMBL" id="MXR51353.1"/>
    </source>
</evidence>
<dbReference type="PROSITE" id="PS51898">
    <property type="entry name" value="TYR_RECOMBINASE"/>
    <property type="match status" value="1"/>
</dbReference>
<evidence type="ECO:0000313" key="4">
    <source>
        <dbReference type="Proteomes" id="UP000466535"/>
    </source>
</evidence>
<comment type="caution">
    <text evidence="3">The sequence shown here is derived from an EMBL/GenBank/DDBJ whole genome shotgun (WGS) entry which is preliminary data.</text>
</comment>
<dbReference type="InterPro" id="IPR011010">
    <property type="entry name" value="DNA_brk_join_enz"/>
</dbReference>
<evidence type="ECO:0000256" key="1">
    <source>
        <dbReference type="ARBA" id="ARBA00023172"/>
    </source>
</evidence>
<organism evidence="3 4">
    <name type="scientific">Halovenus carboxidivorans</name>
    <dbReference type="NCBI Taxonomy" id="2692199"/>
    <lineage>
        <taxon>Archaea</taxon>
        <taxon>Methanobacteriati</taxon>
        <taxon>Methanobacteriota</taxon>
        <taxon>Stenosarchaea group</taxon>
        <taxon>Halobacteria</taxon>
        <taxon>Halobacteriales</taxon>
        <taxon>Haloarculaceae</taxon>
        <taxon>Halovenus</taxon>
    </lineage>
</organism>
<dbReference type="CDD" id="cd00397">
    <property type="entry name" value="DNA_BRE_C"/>
    <property type="match status" value="1"/>
</dbReference>
<protein>
    <submittedName>
        <fullName evidence="3">Tyrosine-type recombinase/integrase</fullName>
    </submittedName>
</protein>
<dbReference type="OrthoDB" id="330648at2157"/>
<dbReference type="AlphaFoldDB" id="A0A6B0T704"/>
<dbReference type="InterPro" id="IPR002104">
    <property type="entry name" value="Integrase_catalytic"/>
</dbReference>
<reference evidence="3 4" key="1">
    <citation type="submission" date="2019-12" db="EMBL/GenBank/DDBJ databases">
        <title>Isolation and characterization of three novel carbon monoxide-oxidizing members of Halobacteria from salione crusts and soils.</title>
        <authorList>
            <person name="Myers M.R."/>
            <person name="King G.M."/>
        </authorList>
    </citation>
    <scope>NUCLEOTIDE SEQUENCE [LARGE SCALE GENOMIC DNA]</scope>
    <source>
        <strain evidence="3 4">WSH3</strain>
    </source>
</reference>
<keyword evidence="1" id="KW-0233">DNA recombination</keyword>
<proteinExistence type="predicted"/>
<dbReference type="GO" id="GO:0006310">
    <property type="term" value="P:DNA recombination"/>
    <property type="evidence" value="ECO:0007669"/>
    <property type="project" value="UniProtKB-KW"/>
</dbReference>
<feature type="domain" description="Tyr recombinase" evidence="2">
    <location>
        <begin position="192"/>
        <end position="385"/>
    </location>
</feature>
<dbReference type="GO" id="GO:0003677">
    <property type="term" value="F:DNA binding"/>
    <property type="evidence" value="ECO:0007669"/>
    <property type="project" value="InterPro"/>
</dbReference>
<accession>A0A6B0T704</accession>
<dbReference type="SUPFAM" id="SSF56349">
    <property type="entry name" value="DNA breaking-rejoining enzymes"/>
    <property type="match status" value="1"/>
</dbReference>
<dbReference type="Gene3D" id="1.10.443.10">
    <property type="entry name" value="Intergrase catalytic core"/>
    <property type="match status" value="1"/>
</dbReference>
<dbReference type="EMBL" id="WUUT01000002">
    <property type="protein sequence ID" value="MXR51353.1"/>
    <property type="molecule type" value="Genomic_DNA"/>
</dbReference>
<dbReference type="GO" id="GO:0015074">
    <property type="term" value="P:DNA integration"/>
    <property type="evidence" value="ECO:0007669"/>
    <property type="project" value="InterPro"/>
</dbReference>
<dbReference type="Proteomes" id="UP000466535">
    <property type="component" value="Unassembled WGS sequence"/>
</dbReference>